<comment type="caution">
    <text evidence="4">The sequence shown here is derived from an EMBL/GenBank/DDBJ whole genome shotgun (WGS) entry which is preliminary data.</text>
</comment>
<feature type="chain" id="PRO_5046985155" evidence="3">
    <location>
        <begin position="27"/>
        <end position="439"/>
    </location>
</feature>
<keyword evidence="2" id="KW-0813">Transport</keyword>
<evidence type="ECO:0000313" key="5">
    <source>
        <dbReference type="Proteomes" id="UP001371224"/>
    </source>
</evidence>
<evidence type="ECO:0000256" key="3">
    <source>
        <dbReference type="SAM" id="SignalP"/>
    </source>
</evidence>
<comment type="similarity">
    <text evidence="1">Belongs to the bacterial solute-binding protein 1 family.</text>
</comment>
<name>A0ABU8LGH2_9MICO</name>
<accession>A0ABU8LGH2</accession>
<evidence type="ECO:0000313" key="4">
    <source>
        <dbReference type="EMBL" id="MEJ1089651.1"/>
    </source>
</evidence>
<dbReference type="RefSeq" id="WP_337333296.1">
    <property type="nucleotide sequence ID" value="NZ_JBBDGM010000016.1"/>
</dbReference>
<evidence type="ECO:0000256" key="1">
    <source>
        <dbReference type="ARBA" id="ARBA00008520"/>
    </source>
</evidence>
<proteinExistence type="inferred from homology"/>
<sequence length="439" mass="46756">MRTTRTIATVATVAATALVFSGCAASAPQPAADVTADPVFEGTLSILTKFAGEPLEPYFEDLAAAYEAEHPDVKIELIQETDQSIKDKTKTLTASQALPDIYFTWTGNWADNFINGGLAADLSDVIAPGTEWGDRFGEASLSAFEHDGKYYGIPLYNNGKFMGYSKSAFAEAGIQVPTTFEELIDACEPLRTAGYEPIAFGNKDGWPALHYLQQLFAYNVPSEVLRADFDPETAEWDDPGYVRALEQFSTLVNDCTDTGDGTNGVLYTTAQQALAGGRAAMYYQEILEFDTVTADGATLTTDDFGIFPLPVPEGSKGDPGVIEGSPEGYLINAQSPRAALAVDFMKFVTEPENAKTLSSPPFGQPSAVVDAVTAETSSKSVYEGISMVNDASGLVAWLDTVTVPEVADAWLAGGEAVISGSSTPEEVLESVRAANNDAR</sequence>
<dbReference type="InterPro" id="IPR006059">
    <property type="entry name" value="SBP"/>
</dbReference>
<keyword evidence="5" id="KW-1185">Reference proteome</keyword>
<feature type="signal peptide" evidence="3">
    <location>
        <begin position="1"/>
        <end position="26"/>
    </location>
</feature>
<keyword evidence="3" id="KW-0732">Signal</keyword>
<evidence type="ECO:0000256" key="2">
    <source>
        <dbReference type="ARBA" id="ARBA00022448"/>
    </source>
</evidence>
<dbReference type="PANTHER" id="PTHR43649:SF29">
    <property type="entry name" value="OSMOPROTECTIVE COMPOUNDS-BINDING PROTEIN GGTB"/>
    <property type="match status" value="1"/>
</dbReference>
<gene>
    <name evidence="4" type="ORF">WDU99_15150</name>
</gene>
<dbReference type="PROSITE" id="PS51257">
    <property type="entry name" value="PROKAR_LIPOPROTEIN"/>
    <property type="match status" value="1"/>
</dbReference>
<reference evidence="4 5" key="1">
    <citation type="submission" date="2024-02" db="EMBL/GenBank/DDBJ databases">
        <authorList>
            <person name="Saticioglu I.B."/>
        </authorList>
    </citation>
    <scope>NUCLEOTIDE SEQUENCE [LARGE SCALE GENOMIC DNA]</scope>
    <source>
        <strain evidence="4 5">Mu-80</strain>
    </source>
</reference>
<protein>
    <submittedName>
        <fullName evidence="4">Extracellular solute-binding protein</fullName>
    </submittedName>
</protein>
<dbReference type="EMBL" id="JBBDGM010000016">
    <property type="protein sequence ID" value="MEJ1089651.1"/>
    <property type="molecule type" value="Genomic_DNA"/>
</dbReference>
<dbReference type="PANTHER" id="PTHR43649">
    <property type="entry name" value="ARABINOSE-BINDING PROTEIN-RELATED"/>
    <property type="match status" value="1"/>
</dbReference>
<dbReference type="SUPFAM" id="SSF53850">
    <property type="entry name" value="Periplasmic binding protein-like II"/>
    <property type="match status" value="1"/>
</dbReference>
<dbReference type="Proteomes" id="UP001371224">
    <property type="component" value="Unassembled WGS sequence"/>
</dbReference>
<organism evidence="4 5">
    <name type="scientific">Microbacterium bandirmense</name>
    <dbReference type="NCBI Taxonomy" id="3122050"/>
    <lineage>
        <taxon>Bacteria</taxon>
        <taxon>Bacillati</taxon>
        <taxon>Actinomycetota</taxon>
        <taxon>Actinomycetes</taxon>
        <taxon>Micrococcales</taxon>
        <taxon>Microbacteriaceae</taxon>
        <taxon>Microbacterium</taxon>
    </lineage>
</organism>
<dbReference type="Gene3D" id="3.40.190.10">
    <property type="entry name" value="Periplasmic binding protein-like II"/>
    <property type="match status" value="2"/>
</dbReference>
<dbReference type="Pfam" id="PF01547">
    <property type="entry name" value="SBP_bac_1"/>
    <property type="match status" value="1"/>
</dbReference>
<dbReference type="InterPro" id="IPR050490">
    <property type="entry name" value="Bact_solute-bd_prot1"/>
</dbReference>